<name>A0A450ZKC7_9GAMM</name>
<proteinExistence type="predicted"/>
<dbReference type="EMBL" id="CAADFX010000021">
    <property type="protein sequence ID" value="VFK54265.1"/>
    <property type="molecule type" value="Genomic_DNA"/>
</dbReference>
<evidence type="ECO:0000313" key="1">
    <source>
        <dbReference type="EMBL" id="VFK54265.1"/>
    </source>
</evidence>
<accession>A0A450ZKC7</accession>
<gene>
    <name evidence="1" type="ORF">BECKTUN1418D_GA0071000_10214</name>
</gene>
<dbReference type="AlphaFoldDB" id="A0A450ZKC7"/>
<sequence length="57" mass="6351">MGINSVTLEISRDRKNSQGFGNTYAYCLPTPLLALIRAVGLMGRFEYDAAADIKELW</sequence>
<protein>
    <submittedName>
        <fullName evidence="1">Uncharacterized protein</fullName>
    </submittedName>
</protein>
<reference evidence="1" key="1">
    <citation type="submission" date="2019-02" db="EMBL/GenBank/DDBJ databases">
        <authorList>
            <person name="Gruber-Vodicka R. H."/>
            <person name="Seah K. B. B."/>
        </authorList>
    </citation>
    <scope>NUCLEOTIDE SEQUENCE</scope>
    <source>
        <strain evidence="1">BECK_BY1</strain>
    </source>
</reference>
<organism evidence="1">
    <name type="scientific">Candidatus Kentrum sp. TUN</name>
    <dbReference type="NCBI Taxonomy" id="2126343"/>
    <lineage>
        <taxon>Bacteria</taxon>
        <taxon>Pseudomonadati</taxon>
        <taxon>Pseudomonadota</taxon>
        <taxon>Gammaproteobacteria</taxon>
        <taxon>Candidatus Kentrum</taxon>
    </lineage>
</organism>